<dbReference type="EMBL" id="CP008884">
    <property type="protein sequence ID" value="AIF46246.1"/>
    <property type="molecule type" value="Genomic_DNA"/>
</dbReference>
<comment type="subcellular location">
    <subcellularLocation>
        <location evidence="1 9">Cell outer membrane</location>
        <topology evidence="1 9">Multi-pass membrane protein</topology>
    </subcellularLocation>
</comment>
<dbReference type="AlphaFoldDB" id="A0A075JVW7"/>
<dbReference type="SUPFAM" id="SSF56935">
    <property type="entry name" value="Porins"/>
    <property type="match status" value="1"/>
</dbReference>
<proteinExistence type="inferred from homology"/>
<keyword evidence="3 9" id="KW-1134">Transmembrane beta strand</keyword>
<evidence type="ECO:0000256" key="6">
    <source>
        <dbReference type="ARBA" id="ARBA00023077"/>
    </source>
</evidence>
<dbReference type="GO" id="GO:0009279">
    <property type="term" value="C:cell outer membrane"/>
    <property type="evidence" value="ECO:0007669"/>
    <property type="project" value="UniProtKB-SubCell"/>
</dbReference>
<evidence type="ECO:0000313" key="15">
    <source>
        <dbReference type="EMBL" id="AIF46246.1"/>
    </source>
</evidence>
<evidence type="ECO:0000256" key="2">
    <source>
        <dbReference type="ARBA" id="ARBA00022448"/>
    </source>
</evidence>
<feature type="domain" description="TonB-dependent receptor-like beta-barrel" evidence="13">
    <location>
        <begin position="493"/>
        <end position="923"/>
    </location>
</feature>
<evidence type="ECO:0000259" key="13">
    <source>
        <dbReference type="Pfam" id="PF00593"/>
    </source>
</evidence>
<dbReference type="HOGENOM" id="CLU_010745_0_0_6"/>
<feature type="domain" description="TonB-dependent receptor plug" evidence="14">
    <location>
        <begin position="62"/>
        <end position="174"/>
    </location>
</feature>
<dbReference type="PROSITE" id="PS00430">
    <property type="entry name" value="TONB_DEPENDENT_REC_1"/>
    <property type="match status" value="1"/>
</dbReference>
<dbReference type="PANTHER" id="PTHR47234">
    <property type="match status" value="1"/>
</dbReference>
<reference evidence="15 16" key="1">
    <citation type="submission" date="2014-07" db="EMBL/GenBank/DDBJ databases">
        <title>Complete Genome Sequence of Dyella japonica Strain A8 Isolated from Malaysian Tropical Soil.</title>
        <authorList>
            <person name="Hui R.K.H."/>
            <person name="Chen J.-W."/>
            <person name="Chan K.-G."/>
            <person name="Leung F.C.C."/>
        </authorList>
    </citation>
    <scope>NUCLEOTIDE SEQUENCE [LARGE SCALE GENOMIC DNA]</scope>
    <source>
        <strain evidence="15 16">A8</strain>
    </source>
</reference>
<accession>A0A075JVW7</accession>
<dbReference type="InterPro" id="IPR012910">
    <property type="entry name" value="Plug_dom"/>
</dbReference>
<keyword evidence="7 9" id="KW-0472">Membrane</keyword>
<evidence type="ECO:0000256" key="4">
    <source>
        <dbReference type="ARBA" id="ARBA00022692"/>
    </source>
</evidence>
<keyword evidence="5 12" id="KW-0732">Signal</keyword>
<sequence>MQYRKKVDNKLTVAVRLALSVGTFAAMAPALAQNAPAASQNDAKKLETVTVTGSRIPRVDVETAQPVVTIDRKQIENQGFTSVADILQNLTEVGTPPISRANALSSGEDVGGYYVDLRNLGANRTLILVNGKRLGVNTTGLQDLGQIPVSAIDRIEVLKDGGSSIYGSDAIAGVVNVITRSNFTGAEANAYVGQYDQADGKKQSYDFTLGTANDRGSIMLSAQYQKEDPVFAKDRDFSAYPAGPYHPLDGWSAVNQNGSFTGPCGPGGKSATCTLTHGTDPRNIANYHPLTASEYANANQEMTIQTGTERTSLFVAGKYNLLENIAFKTDFLYNKRSTDQQIAGYPFQSANYTGIALSGQSYFNPLGKDLAFRRRGWEVPRTTDSQLETYRWTAGFEGFFDLGGRTWNWDVGAMTNRNNALKTGHGDFNLINVAQAVGPSFLGADGQVHCGTAAKPIVGCTPWNPLLPYGQAGAGSLGDPTLQKFLFPEFHDTGKTTTIDYTANIAGTVPGLPAGEIGIAAGVEHRQEDGRFVPDAFNQAGLSTGLAATTTSGRYSVNEAYLEFDVPLLKDMTMARELSIDAATRYSDYSNFGNTTNSKASIKWKPIDDLLVRGSWAQGFRAPTISDLYGGSSGSFESYTDPCDATHGASKGNPAVAARCTSGFGGQPAVAANYVQLGQALVPCKTFPCQTNYQFITGANPKLTPETATTRTLGMIYSPHYLEGFDVSLDWYKIDIKNVISTDSVQNILDDCYSGGIASRCTSFQRDPALGVITSMNYGLTNKGWQKTAGYDFGVNYRFTIDAIGQFATRWNTTYVDYLNVKADDNPSTVVQPFTGYGGNFRTRSNLSLDFTRGLFGMTWTMRYYSGMTERCSYTTECNDPNHVDPFNGAQAQRHTGATTFNDVQFRWTMPWKGVISVGANNVFDKQGPIMYTKPNSSFVYYGGFDIGRFYYLKYSQRF</sequence>
<dbReference type="STRING" id="1217721.HY57_02740"/>
<evidence type="ECO:0000259" key="14">
    <source>
        <dbReference type="Pfam" id="PF07715"/>
    </source>
</evidence>
<feature type="chain" id="PRO_5001707143" evidence="12">
    <location>
        <begin position="33"/>
        <end position="959"/>
    </location>
</feature>
<organism evidence="15 16">
    <name type="scientific">Dyella japonica A8</name>
    <dbReference type="NCBI Taxonomy" id="1217721"/>
    <lineage>
        <taxon>Bacteria</taxon>
        <taxon>Pseudomonadati</taxon>
        <taxon>Pseudomonadota</taxon>
        <taxon>Gammaproteobacteria</taxon>
        <taxon>Lysobacterales</taxon>
        <taxon>Rhodanobacteraceae</taxon>
        <taxon>Dyella</taxon>
    </lineage>
</organism>
<keyword evidence="15" id="KW-0675">Receptor</keyword>
<evidence type="ECO:0000256" key="9">
    <source>
        <dbReference type="PROSITE-ProRule" id="PRU01360"/>
    </source>
</evidence>
<protein>
    <submittedName>
        <fullName evidence="15">TonB-dependent receptor</fullName>
    </submittedName>
</protein>
<evidence type="ECO:0000256" key="7">
    <source>
        <dbReference type="ARBA" id="ARBA00023136"/>
    </source>
</evidence>
<evidence type="ECO:0000256" key="5">
    <source>
        <dbReference type="ARBA" id="ARBA00022729"/>
    </source>
</evidence>
<dbReference type="Proteomes" id="UP000027987">
    <property type="component" value="Chromosome"/>
</dbReference>
<dbReference type="Gene3D" id="2.170.130.10">
    <property type="entry name" value="TonB-dependent receptor, plug domain"/>
    <property type="match status" value="1"/>
</dbReference>
<evidence type="ECO:0000256" key="3">
    <source>
        <dbReference type="ARBA" id="ARBA00022452"/>
    </source>
</evidence>
<dbReference type="PROSITE" id="PS52016">
    <property type="entry name" value="TONB_DEPENDENT_REC_3"/>
    <property type="match status" value="1"/>
</dbReference>
<dbReference type="Pfam" id="PF07715">
    <property type="entry name" value="Plug"/>
    <property type="match status" value="1"/>
</dbReference>
<gene>
    <name evidence="15" type="ORF">HY57_02740</name>
</gene>
<keyword evidence="6 10" id="KW-0798">TonB box</keyword>
<evidence type="ECO:0000256" key="11">
    <source>
        <dbReference type="RuleBase" id="RU003357"/>
    </source>
</evidence>
<dbReference type="InterPro" id="IPR000531">
    <property type="entry name" value="Beta-barrel_TonB"/>
</dbReference>
<comment type="similarity">
    <text evidence="9 11">Belongs to the TonB-dependent receptor family.</text>
</comment>
<dbReference type="Gene3D" id="2.40.170.20">
    <property type="entry name" value="TonB-dependent receptor, beta-barrel domain"/>
    <property type="match status" value="1"/>
</dbReference>
<keyword evidence="16" id="KW-1185">Reference proteome</keyword>
<keyword evidence="2 9" id="KW-0813">Transport</keyword>
<evidence type="ECO:0000313" key="16">
    <source>
        <dbReference type="Proteomes" id="UP000027987"/>
    </source>
</evidence>
<dbReference type="InterPro" id="IPR039426">
    <property type="entry name" value="TonB-dep_rcpt-like"/>
</dbReference>
<keyword evidence="8 9" id="KW-0998">Cell outer membrane</keyword>
<dbReference type="RefSeq" id="WP_019463908.1">
    <property type="nucleotide sequence ID" value="NZ_ALOY01000092.1"/>
</dbReference>
<feature type="signal peptide" evidence="12">
    <location>
        <begin position="1"/>
        <end position="32"/>
    </location>
</feature>
<evidence type="ECO:0000256" key="1">
    <source>
        <dbReference type="ARBA" id="ARBA00004571"/>
    </source>
</evidence>
<feature type="short sequence motif" description="TonB box" evidence="10">
    <location>
        <begin position="48"/>
        <end position="54"/>
    </location>
</feature>
<dbReference type="InterPro" id="IPR037066">
    <property type="entry name" value="Plug_dom_sf"/>
</dbReference>
<evidence type="ECO:0000256" key="8">
    <source>
        <dbReference type="ARBA" id="ARBA00023237"/>
    </source>
</evidence>
<dbReference type="Pfam" id="PF00593">
    <property type="entry name" value="TonB_dep_Rec_b-barrel"/>
    <property type="match status" value="1"/>
</dbReference>
<dbReference type="InterPro" id="IPR036942">
    <property type="entry name" value="Beta-barrel_TonB_sf"/>
</dbReference>
<name>A0A075JVW7_9GAMM</name>
<dbReference type="KEGG" id="dja:HY57_02740"/>
<keyword evidence="4 9" id="KW-0812">Transmembrane</keyword>
<evidence type="ECO:0000256" key="10">
    <source>
        <dbReference type="PROSITE-ProRule" id="PRU10143"/>
    </source>
</evidence>
<dbReference type="PANTHER" id="PTHR47234:SF2">
    <property type="entry name" value="TONB-DEPENDENT RECEPTOR"/>
    <property type="match status" value="1"/>
</dbReference>
<dbReference type="InterPro" id="IPR010916">
    <property type="entry name" value="TonB_box_CS"/>
</dbReference>
<evidence type="ECO:0000256" key="12">
    <source>
        <dbReference type="SAM" id="SignalP"/>
    </source>
</evidence>
<dbReference type="PATRIC" id="fig|1217721.7.peg.584"/>